<accession>B6K5U9</accession>
<proteinExistence type="predicted"/>
<feature type="compositionally biased region" description="Polar residues" evidence="1">
    <location>
        <begin position="124"/>
        <end position="135"/>
    </location>
</feature>
<dbReference type="AlphaFoldDB" id="B6K5U9"/>
<reference evidence="2 3" key="1">
    <citation type="journal article" date="2011" name="Science">
        <title>Comparative functional genomics of the fission yeasts.</title>
        <authorList>
            <person name="Rhind N."/>
            <person name="Chen Z."/>
            <person name="Yassour M."/>
            <person name="Thompson D.A."/>
            <person name="Haas B.J."/>
            <person name="Habib N."/>
            <person name="Wapinski I."/>
            <person name="Roy S."/>
            <person name="Lin M.F."/>
            <person name="Heiman D.I."/>
            <person name="Young S.K."/>
            <person name="Furuya K."/>
            <person name="Guo Y."/>
            <person name="Pidoux A."/>
            <person name="Chen H.M."/>
            <person name="Robbertse B."/>
            <person name="Goldberg J.M."/>
            <person name="Aoki K."/>
            <person name="Bayne E.H."/>
            <person name="Berlin A.M."/>
            <person name="Desjardins C.A."/>
            <person name="Dobbs E."/>
            <person name="Dukaj L."/>
            <person name="Fan L."/>
            <person name="FitzGerald M.G."/>
            <person name="French C."/>
            <person name="Gujja S."/>
            <person name="Hansen K."/>
            <person name="Keifenheim D."/>
            <person name="Levin J.Z."/>
            <person name="Mosher R.A."/>
            <person name="Mueller C.A."/>
            <person name="Pfiffner J."/>
            <person name="Priest M."/>
            <person name="Russ C."/>
            <person name="Smialowska A."/>
            <person name="Swoboda P."/>
            <person name="Sykes S.M."/>
            <person name="Vaughn M."/>
            <person name="Vengrova S."/>
            <person name="Yoder R."/>
            <person name="Zeng Q."/>
            <person name="Allshire R."/>
            <person name="Baulcombe D."/>
            <person name="Birren B.W."/>
            <person name="Brown W."/>
            <person name="Ekwall K."/>
            <person name="Kellis M."/>
            <person name="Leatherwood J."/>
            <person name="Levin H."/>
            <person name="Margalit H."/>
            <person name="Martienssen R."/>
            <person name="Nieduszynski C.A."/>
            <person name="Spatafora J.W."/>
            <person name="Friedman N."/>
            <person name="Dalgaard J.Z."/>
            <person name="Baumann P."/>
            <person name="Niki H."/>
            <person name="Regev A."/>
            <person name="Nusbaum C."/>
        </authorList>
    </citation>
    <scope>NUCLEOTIDE SEQUENCE [LARGE SCALE GENOMIC DNA]</scope>
    <source>
        <strain evidence="3">yFS275 / FY16936</strain>
    </source>
</reference>
<evidence type="ECO:0000256" key="1">
    <source>
        <dbReference type="SAM" id="MobiDB-lite"/>
    </source>
</evidence>
<evidence type="ECO:0000313" key="2">
    <source>
        <dbReference type="EMBL" id="EEB08903.1"/>
    </source>
</evidence>
<evidence type="ECO:0000313" key="3">
    <source>
        <dbReference type="Proteomes" id="UP000001744"/>
    </source>
</evidence>
<dbReference type="JaponicusDB" id="SJAG_04075"/>
<dbReference type="RefSeq" id="XP_002175196.1">
    <property type="nucleotide sequence ID" value="XM_002175160.2"/>
</dbReference>
<sequence length="259" mass="29282">MQKTKTRQSTKDTPLNTIKLGNNADPKNREALDSSALSKIDTILKILKKHGMPMTTVDLENALKQQCVMEKENWAEATSLSIYSFLMNYIRHCASTKTPTKLRFFYARSGINAHVFYCSNSKSIPTRKSPAVSSKNQKKRQAPDEWVPSKHTKSKERKTGSLKVLLRKAATCEENSVQSKESNNPKPVLQASFGGGSFLFLETNGYLWDPSCSIDHEEMFVDAVKPLKDLNELVPHLMLENDSRDRLEPIFLNELGMEI</sequence>
<dbReference type="HOGENOM" id="CLU_1074254_0_0_1"/>
<dbReference type="EMBL" id="KE651167">
    <property type="protein sequence ID" value="EEB08903.1"/>
    <property type="molecule type" value="Genomic_DNA"/>
</dbReference>
<dbReference type="Proteomes" id="UP000001744">
    <property type="component" value="Unassembled WGS sequence"/>
</dbReference>
<protein>
    <submittedName>
        <fullName evidence="2">Uncharacterized protein</fullName>
    </submittedName>
</protein>
<dbReference type="GeneID" id="7047599"/>
<gene>
    <name evidence="2" type="ORF">SJAG_04075</name>
</gene>
<organism evidence="2 3">
    <name type="scientific">Schizosaccharomyces japonicus (strain yFS275 / FY16936)</name>
    <name type="common">Fission yeast</name>
    <dbReference type="NCBI Taxonomy" id="402676"/>
    <lineage>
        <taxon>Eukaryota</taxon>
        <taxon>Fungi</taxon>
        <taxon>Dikarya</taxon>
        <taxon>Ascomycota</taxon>
        <taxon>Taphrinomycotina</taxon>
        <taxon>Schizosaccharomycetes</taxon>
        <taxon>Schizosaccharomycetales</taxon>
        <taxon>Schizosaccharomycetaceae</taxon>
        <taxon>Schizosaccharomyces</taxon>
    </lineage>
</organism>
<feature type="region of interest" description="Disordered" evidence="1">
    <location>
        <begin position="124"/>
        <end position="159"/>
    </location>
</feature>
<keyword evidence="3" id="KW-1185">Reference proteome</keyword>
<name>B6K5U9_SCHJY</name>
<feature type="region of interest" description="Disordered" evidence="1">
    <location>
        <begin position="1"/>
        <end position="26"/>
    </location>
</feature>
<feature type="compositionally biased region" description="Polar residues" evidence="1">
    <location>
        <begin position="11"/>
        <end position="20"/>
    </location>
</feature>
<dbReference type="VEuPathDB" id="FungiDB:SJAG_04075"/>